<keyword evidence="2" id="KW-1185">Reference proteome</keyword>
<evidence type="ECO:0008006" key="3">
    <source>
        <dbReference type="Google" id="ProtNLM"/>
    </source>
</evidence>
<protein>
    <recommendedName>
        <fullName evidence="3">Reverse transcriptase domain-containing protein</fullName>
    </recommendedName>
</protein>
<evidence type="ECO:0000313" key="1">
    <source>
        <dbReference type="EMBL" id="KAL2512549.1"/>
    </source>
</evidence>
<dbReference type="EMBL" id="JBFOLK010000005">
    <property type="protein sequence ID" value="KAL2512549.1"/>
    <property type="molecule type" value="Genomic_DNA"/>
</dbReference>
<name>A0ABD1TIK7_9LAMI</name>
<evidence type="ECO:0000313" key="2">
    <source>
        <dbReference type="Proteomes" id="UP001604336"/>
    </source>
</evidence>
<gene>
    <name evidence="1" type="ORF">Adt_18149</name>
</gene>
<sequence>MGRAGLSDHSSLLLNWVEAEAEDEGGPRPFRFLNRVSDAESRVDEAEMEYDLDPSPAHREHLHQDLLSAPTQTAGPISPDIIPSLITQEDNQELNRHPSLPKVREAVFSIDADSVAGSDGFSSHFFQQCWEIVQDDVFRAVLDFFDGGHLPRGFSATSIVLLPKRDNACRWTEFRSISLCTVFNKIITKLLNSRLSSILPLIISPQQSGFIQGRLIGDNILLALEMLHTLDTQGP</sequence>
<dbReference type="AlphaFoldDB" id="A0ABD1TIK7"/>
<reference evidence="2" key="1">
    <citation type="submission" date="2024-07" db="EMBL/GenBank/DDBJ databases">
        <title>Two chromosome-level genome assemblies of Korean endemic species Abeliophyllum distichum and Forsythia ovata (Oleaceae).</title>
        <authorList>
            <person name="Jang H."/>
        </authorList>
    </citation>
    <scope>NUCLEOTIDE SEQUENCE [LARGE SCALE GENOMIC DNA]</scope>
</reference>
<dbReference type="PANTHER" id="PTHR46890:SF48">
    <property type="entry name" value="RNA-DIRECTED DNA POLYMERASE"/>
    <property type="match status" value="1"/>
</dbReference>
<accession>A0ABD1TIK7</accession>
<comment type="caution">
    <text evidence="1">The sequence shown here is derived from an EMBL/GenBank/DDBJ whole genome shotgun (WGS) entry which is preliminary data.</text>
</comment>
<dbReference type="PANTHER" id="PTHR46890">
    <property type="entry name" value="NON-LTR RETROLELEMENT REVERSE TRANSCRIPTASE-LIKE PROTEIN-RELATED"/>
    <property type="match status" value="1"/>
</dbReference>
<proteinExistence type="predicted"/>
<organism evidence="1 2">
    <name type="scientific">Abeliophyllum distichum</name>
    <dbReference type="NCBI Taxonomy" id="126358"/>
    <lineage>
        <taxon>Eukaryota</taxon>
        <taxon>Viridiplantae</taxon>
        <taxon>Streptophyta</taxon>
        <taxon>Embryophyta</taxon>
        <taxon>Tracheophyta</taxon>
        <taxon>Spermatophyta</taxon>
        <taxon>Magnoliopsida</taxon>
        <taxon>eudicotyledons</taxon>
        <taxon>Gunneridae</taxon>
        <taxon>Pentapetalae</taxon>
        <taxon>asterids</taxon>
        <taxon>lamiids</taxon>
        <taxon>Lamiales</taxon>
        <taxon>Oleaceae</taxon>
        <taxon>Forsythieae</taxon>
        <taxon>Abeliophyllum</taxon>
    </lineage>
</organism>
<dbReference type="Proteomes" id="UP001604336">
    <property type="component" value="Unassembled WGS sequence"/>
</dbReference>
<dbReference type="InterPro" id="IPR052343">
    <property type="entry name" value="Retrotransposon-Effector_Assoc"/>
</dbReference>